<protein>
    <submittedName>
        <fullName evidence="1">Uncharacterized protein</fullName>
    </submittedName>
</protein>
<keyword evidence="2" id="KW-1185">Reference proteome</keyword>
<accession>A0A9P1NLI9</accession>
<proteinExistence type="predicted"/>
<dbReference type="Proteomes" id="UP000007319">
    <property type="component" value="Chromosome"/>
</dbReference>
<gene>
    <name evidence="1" type="ORF">AZOBR_100051</name>
</gene>
<name>A0A9P1NLI9_9PROT</name>
<evidence type="ECO:0000313" key="1">
    <source>
        <dbReference type="EMBL" id="CCC97665.1"/>
    </source>
</evidence>
<dbReference type="AlphaFoldDB" id="A0A9P1NLI9"/>
<organism evidence="1 2">
    <name type="scientific">Azospirillum baldaniorum</name>
    <dbReference type="NCBI Taxonomy" id="1064539"/>
    <lineage>
        <taxon>Bacteria</taxon>
        <taxon>Pseudomonadati</taxon>
        <taxon>Pseudomonadota</taxon>
        <taxon>Alphaproteobacteria</taxon>
        <taxon>Rhodospirillales</taxon>
        <taxon>Azospirillaceae</taxon>
        <taxon>Azospirillum</taxon>
    </lineage>
</organism>
<evidence type="ECO:0000313" key="2">
    <source>
        <dbReference type="Proteomes" id="UP000007319"/>
    </source>
</evidence>
<reference evidence="1 2" key="1">
    <citation type="journal article" date="2011" name="PLoS Genet.">
        <title>Azospirillum genomes reveal transition of bacteria from aquatic to terrestrial environments.</title>
        <authorList>
            <person name="Wisniewski-Dye F."/>
            <person name="Borziak K."/>
            <person name="Khalsa-Moyers G."/>
            <person name="Alexandre G."/>
            <person name="Sukharnikov L.O."/>
            <person name="Wuichet K."/>
            <person name="Hurst G.B."/>
            <person name="McDonald W.H."/>
            <person name="Robertson J.S."/>
            <person name="Barbe V."/>
            <person name="Calteau A."/>
            <person name="Rouy Z."/>
            <person name="Mangenot S."/>
            <person name="Prigent-Combaret C."/>
            <person name="Normand P."/>
            <person name="Boyer M."/>
            <person name="Siguier P."/>
            <person name="Dessaux Y."/>
            <person name="Elmerich C."/>
            <person name="Condemine G."/>
            <person name="Krishnen G."/>
            <person name="Kennedy I."/>
            <person name="Paterson A.H."/>
            <person name="Gonzalez V."/>
            <person name="Mavingui P."/>
            <person name="Zhulin I.B."/>
        </authorList>
    </citation>
    <scope>NUCLEOTIDE SEQUENCE [LARGE SCALE GENOMIC DNA]</scope>
    <source>
        <strain evidence="1 2">Sp245</strain>
    </source>
</reference>
<dbReference type="EMBL" id="HE577327">
    <property type="protein sequence ID" value="CCC97665.1"/>
    <property type="molecule type" value="Genomic_DNA"/>
</dbReference>
<dbReference type="KEGG" id="abs:AZOBR_100051"/>
<sequence length="118" mass="11942">MPNTDENRLGGRIARYARVGTAVGGLAARFAGERVAGASPLERGSPRPPNCAPALGGLKGPLMKVAQLLSTIPDALPPRVCAGAVAAPGRRAVDGLALRQAPHGERAGPRLAQALPAL</sequence>